<feature type="coiled-coil region" evidence="1">
    <location>
        <begin position="331"/>
        <end position="390"/>
    </location>
</feature>
<dbReference type="PANTHER" id="PTHR36721:SF1">
    <property type="entry name" value="OS04G0446401 PROTEIN"/>
    <property type="match status" value="1"/>
</dbReference>
<proteinExistence type="predicted"/>
<feature type="compositionally biased region" description="Basic and acidic residues" evidence="2">
    <location>
        <begin position="303"/>
        <end position="317"/>
    </location>
</feature>
<feature type="compositionally biased region" description="Pro residues" evidence="2">
    <location>
        <begin position="461"/>
        <end position="475"/>
    </location>
</feature>
<feature type="compositionally biased region" description="Acidic residues" evidence="2">
    <location>
        <begin position="1"/>
        <end position="12"/>
    </location>
</feature>
<dbReference type="AlphaFoldDB" id="A0A7S3T1P8"/>
<dbReference type="PANTHER" id="PTHR36721">
    <property type="entry name" value="PROLINE-RICH FAMILY PROTEIN"/>
    <property type="match status" value="1"/>
</dbReference>
<feature type="region of interest" description="Disordered" evidence="2">
    <location>
        <begin position="402"/>
        <end position="560"/>
    </location>
</feature>
<feature type="compositionally biased region" description="Basic and acidic residues" evidence="2">
    <location>
        <begin position="479"/>
        <end position="527"/>
    </location>
</feature>
<sequence length="560" mass="59758">MQDWEVIDEPDEPLPAVPAAASPAPAGYVPTWWWRQPPSAPPAEPAEPPASEPAEPAPRPAAEAEAADETDGEGEEDEGDEAPASPSSALSPVGVGFGALIVLLLSYLAASALDSPVFGQPAPPPLHHWCEAGRAVYPPHPPKGPPRLHSPLPLAARAGAAFSEASRPVVSSPRSGAAAVGQGAERSCRSSLQSLLRRERIFASELHRLNASAKLAWRAAERASQEAAAETRRLDLAAEHTQRRMASSLATAEAEVARLESELRRLKSQGVAPKADHAWLPTGVLPAGLPAVSRRGTASQQADRLETDRLRRERASDGKPFPVDIPVWSMLQQKRGELVEAELAAAAAARDAELERAARREERESWKWRLEMSQRDLNTARREQALLKAQLVARHATFAPHEDAGTAAAQWEKASPRGGWRLTANDLGGGRAQDTRGPAQHGKPAPREPEAQDGKAAFWFSPPPSAPPSPPPYRSPPRQRVEEWPTERPPWHKGGKGKDSKKSARVPPGKEGDKPQKGKKGGKEGGKGGKKGGGKKEAAHGGCVRGYARGKPVPCGARKA</sequence>
<dbReference type="EMBL" id="HBIR01039244">
    <property type="protein sequence ID" value="CAE0571147.1"/>
    <property type="molecule type" value="Transcribed_RNA"/>
</dbReference>
<keyword evidence="1" id="KW-0175">Coiled coil</keyword>
<protein>
    <submittedName>
        <fullName evidence="3">Uncharacterized protein</fullName>
    </submittedName>
</protein>
<feature type="region of interest" description="Disordered" evidence="2">
    <location>
        <begin position="290"/>
        <end position="317"/>
    </location>
</feature>
<feature type="compositionally biased region" description="Low complexity" evidence="2">
    <location>
        <begin position="17"/>
        <end position="26"/>
    </location>
</feature>
<name>A0A7S3T1P8_EMIHU</name>
<reference evidence="3" key="1">
    <citation type="submission" date="2021-01" db="EMBL/GenBank/DDBJ databases">
        <authorList>
            <person name="Corre E."/>
            <person name="Pelletier E."/>
            <person name="Niang G."/>
            <person name="Scheremetjew M."/>
            <person name="Finn R."/>
            <person name="Kale V."/>
            <person name="Holt S."/>
            <person name="Cochrane G."/>
            <person name="Meng A."/>
            <person name="Brown T."/>
            <person name="Cohen L."/>
        </authorList>
    </citation>
    <scope>NUCLEOTIDE SEQUENCE</scope>
    <source>
        <strain evidence="3">379</strain>
    </source>
</reference>
<feature type="compositionally biased region" description="Pro residues" evidence="2">
    <location>
        <begin position="38"/>
        <end position="59"/>
    </location>
</feature>
<feature type="coiled-coil region" evidence="1">
    <location>
        <begin position="242"/>
        <end position="269"/>
    </location>
</feature>
<feature type="compositionally biased region" description="Acidic residues" evidence="2">
    <location>
        <begin position="65"/>
        <end position="81"/>
    </location>
</feature>
<gene>
    <name evidence="3" type="ORF">EHUX00137_LOCUS30602</name>
</gene>
<evidence type="ECO:0000256" key="1">
    <source>
        <dbReference type="SAM" id="Coils"/>
    </source>
</evidence>
<evidence type="ECO:0000256" key="2">
    <source>
        <dbReference type="SAM" id="MobiDB-lite"/>
    </source>
</evidence>
<feature type="region of interest" description="Disordered" evidence="2">
    <location>
        <begin position="1"/>
        <end position="90"/>
    </location>
</feature>
<organism evidence="3">
    <name type="scientific">Emiliania huxleyi</name>
    <name type="common">Coccolithophore</name>
    <name type="synonym">Pontosphaera huxleyi</name>
    <dbReference type="NCBI Taxonomy" id="2903"/>
    <lineage>
        <taxon>Eukaryota</taxon>
        <taxon>Haptista</taxon>
        <taxon>Haptophyta</taxon>
        <taxon>Prymnesiophyceae</taxon>
        <taxon>Isochrysidales</taxon>
        <taxon>Noelaerhabdaceae</taxon>
        <taxon>Emiliania</taxon>
    </lineage>
</organism>
<evidence type="ECO:0000313" key="3">
    <source>
        <dbReference type="EMBL" id="CAE0571147.1"/>
    </source>
</evidence>
<accession>A0A7S3T1P8</accession>